<dbReference type="EMBL" id="CP022987">
    <property type="protein sequence ID" value="QAA94648.1"/>
    <property type="molecule type" value="Genomic_DNA"/>
</dbReference>
<dbReference type="GO" id="GO:0022857">
    <property type="term" value="F:transmembrane transporter activity"/>
    <property type="evidence" value="ECO:0007669"/>
    <property type="project" value="UniProtKB-UniRule"/>
</dbReference>
<dbReference type="GO" id="GO:0005886">
    <property type="term" value="C:plasma membrane"/>
    <property type="evidence" value="ECO:0007669"/>
    <property type="project" value="UniProtKB-SubCell"/>
</dbReference>
<dbReference type="AlphaFoldDB" id="A0A410GED9"/>
<comment type="similarity">
    <text evidence="7">Belongs to the TRAP transporter large permease family.</text>
</comment>
<evidence type="ECO:0000256" key="5">
    <source>
        <dbReference type="ARBA" id="ARBA00022989"/>
    </source>
</evidence>
<feature type="transmembrane region" description="Helical" evidence="7">
    <location>
        <begin position="140"/>
        <end position="164"/>
    </location>
</feature>
<dbReference type="Pfam" id="PF06808">
    <property type="entry name" value="DctM"/>
    <property type="match status" value="1"/>
</dbReference>
<dbReference type="PANTHER" id="PTHR33362:SF5">
    <property type="entry name" value="C4-DICARBOXYLATE TRAP TRANSPORTER LARGE PERMEASE PROTEIN DCTM"/>
    <property type="match status" value="1"/>
</dbReference>
<keyword evidence="6 7" id="KW-0472">Membrane</keyword>
<keyword evidence="4 7" id="KW-0812">Transmembrane</keyword>
<feature type="transmembrane region" description="Helical" evidence="7">
    <location>
        <begin position="248"/>
        <end position="266"/>
    </location>
</feature>
<keyword evidence="7" id="KW-0813">Transport</keyword>
<evidence type="ECO:0000313" key="10">
    <source>
        <dbReference type="Proteomes" id="UP000283474"/>
    </source>
</evidence>
<keyword evidence="10" id="KW-1185">Reference proteome</keyword>
<feature type="transmembrane region" description="Helical" evidence="7">
    <location>
        <begin position="6"/>
        <end position="38"/>
    </location>
</feature>
<comment type="subcellular location">
    <subcellularLocation>
        <location evidence="1 7">Cell inner membrane</location>
        <topology evidence="1 7">Multi-pass membrane protein</topology>
    </subcellularLocation>
</comment>
<dbReference type="PIRSF" id="PIRSF006066">
    <property type="entry name" value="HI0050"/>
    <property type="match status" value="1"/>
</dbReference>
<gene>
    <name evidence="9" type="ORF">CKA81_12975</name>
</gene>
<evidence type="ECO:0000256" key="2">
    <source>
        <dbReference type="ARBA" id="ARBA00022475"/>
    </source>
</evidence>
<evidence type="ECO:0000256" key="4">
    <source>
        <dbReference type="ARBA" id="ARBA00022692"/>
    </source>
</evidence>
<feature type="transmembrane region" description="Helical" evidence="7">
    <location>
        <begin position="103"/>
        <end position="128"/>
    </location>
</feature>
<name>A0A410GED9_9BURK</name>
<dbReference type="PANTHER" id="PTHR33362">
    <property type="entry name" value="SIALIC ACID TRAP TRANSPORTER PERMEASE PROTEIN SIAT-RELATED"/>
    <property type="match status" value="1"/>
</dbReference>
<reference evidence="9 10" key="1">
    <citation type="submission" date="2017-08" db="EMBL/GenBank/DDBJ databases">
        <authorList>
            <person name="Park S.-J."/>
            <person name="Kim H."/>
        </authorList>
    </citation>
    <scope>NUCLEOTIDE SEQUENCE [LARGE SCALE GENOMIC DNA]</scope>
    <source>
        <strain evidence="10">ye3</strain>
    </source>
</reference>
<sequence>MEVFTALGLFVGTLTALLLIGTWMPAALGISGLTLLIANGDGRMLESIGSVFWNQGSSFVLLAIPMFIFMGEIVLASGVSSRFYRSITPWARFLPGQLYNSNIVASALFSSVCGSSVATAAAVGTVAIPELRKAGYNDRMSFGTLAVGGTLGILIPPSSAMIIYGSMVNENIAKLFIAGIVPGVMIVGLCIAYIVLATVFNRRLAPAQTGLPSLGELLQSVPGALPLILLMVAVIGSLYTGMVTPTEAAAVGVLGALLVAGSFKKLNWPMLKRALEATVASTCMLMFIILSAQIIAFAFARLGITRELTDFVVNQNVSPWTMLLIVVVLYLVLGCFLDAISMMVMTLPLIYPVMMELGFDSVWLGVVLVLLMEIGLITPPVGLNLFVLQRVGGRPLREVALGSLPFVGLLLAGVLLLAIWPEIALWLPGKL</sequence>
<proteinExistence type="inferred from homology"/>
<comment type="subunit">
    <text evidence="7">The complex comprises the extracytoplasmic solute receptor protein and the two transmembrane proteins.</text>
</comment>
<protein>
    <recommendedName>
        <fullName evidence="7">TRAP transporter large permease protein</fullName>
    </recommendedName>
</protein>
<evidence type="ECO:0000256" key="7">
    <source>
        <dbReference type="RuleBase" id="RU369079"/>
    </source>
</evidence>
<dbReference type="RefSeq" id="WP_128355644.1">
    <property type="nucleotide sequence ID" value="NZ_CP022987.1"/>
</dbReference>
<evidence type="ECO:0000256" key="1">
    <source>
        <dbReference type="ARBA" id="ARBA00004429"/>
    </source>
</evidence>
<evidence type="ECO:0000256" key="3">
    <source>
        <dbReference type="ARBA" id="ARBA00022519"/>
    </source>
</evidence>
<dbReference type="OrthoDB" id="9796052at2"/>
<evidence type="ECO:0000313" key="9">
    <source>
        <dbReference type="EMBL" id="QAA94648.1"/>
    </source>
</evidence>
<feature type="transmembrane region" description="Helical" evidence="7">
    <location>
        <begin position="320"/>
        <end position="350"/>
    </location>
</feature>
<organism evidence="9 10">
    <name type="scientific">Pollutimonas thiosulfatoxidans</name>
    <dbReference type="NCBI Taxonomy" id="2028345"/>
    <lineage>
        <taxon>Bacteria</taxon>
        <taxon>Pseudomonadati</taxon>
        <taxon>Pseudomonadota</taxon>
        <taxon>Betaproteobacteria</taxon>
        <taxon>Burkholderiales</taxon>
        <taxon>Alcaligenaceae</taxon>
        <taxon>Pollutimonas</taxon>
    </lineage>
</organism>
<feature type="transmembrane region" description="Helical" evidence="7">
    <location>
        <begin position="278"/>
        <end position="300"/>
    </location>
</feature>
<keyword evidence="2" id="KW-1003">Cell membrane</keyword>
<dbReference type="InterPro" id="IPR004681">
    <property type="entry name" value="TRAP_DctM"/>
</dbReference>
<evidence type="ECO:0000256" key="6">
    <source>
        <dbReference type="ARBA" id="ARBA00023136"/>
    </source>
</evidence>
<evidence type="ECO:0000259" key="8">
    <source>
        <dbReference type="Pfam" id="PF06808"/>
    </source>
</evidence>
<feature type="transmembrane region" description="Helical" evidence="7">
    <location>
        <begin position="59"/>
        <end position="83"/>
    </location>
</feature>
<accession>A0A410GED9</accession>
<feature type="transmembrane region" description="Helical" evidence="7">
    <location>
        <begin position="176"/>
        <end position="200"/>
    </location>
</feature>
<keyword evidence="3 7" id="KW-0997">Cell inner membrane</keyword>
<feature type="domain" description="TRAP C4-dicarboxylate transport system permease DctM subunit" evidence="8">
    <location>
        <begin position="12"/>
        <end position="423"/>
    </location>
</feature>
<dbReference type="KEGG" id="pus:CKA81_12975"/>
<dbReference type="InterPro" id="IPR010656">
    <property type="entry name" value="DctM"/>
</dbReference>
<feature type="transmembrane region" description="Helical" evidence="7">
    <location>
        <begin position="406"/>
        <end position="427"/>
    </location>
</feature>
<dbReference type="Proteomes" id="UP000283474">
    <property type="component" value="Chromosome"/>
</dbReference>
<feature type="transmembrane region" description="Helical" evidence="7">
    <location>
        <begin position="362"/>
        <end position="386"/>
    </location>
</feature>
<keyword evidence="5 7" id="KW-1133">Transmembrane helix</keyword>
<comment type="function">
    <text evidence="7">Part of the tripartite ATP-independent periplasmic (TRAP) transport system.</text>
</comment>
<dbReference type="NCBIfam" id="TIGR00786">
    <property type="entry name" value="dctM"/>
    <property type="match status" value="1"/>
</dbReference>
<feature type="transmembrane region" description="Helical" evidence="7">
    <location>
        <begin position="221"/>
        <end position="242"/>
    </location>
</feature>